<evidence type="ECO:0000256" key="1">
    <source>
        <dbReference type="ARBA" id="ARBA00004974"/>
    </source>
</evidence>
<dbReference type="CDD" id="cd07035">
    <property type="entry name" value="TPP_PYR_POX_like"/>
    <property type="match status" value="1"/>
</dbReference>
<organism evidence="13 14">
    <name type="scientific">Clostridium ganghwense</name>
    <dbReference type="NCBI Taxonomy" id="312089"/>
    <lineage>
        <taxon>Bacteria</taxon>
        <taxon>Bacillati</taxon>
        <taxon>Bacillota</taxon>
        <taxon>Clostridia</taxon>
        <taxon>Eubacteriales</taxon>
        <taxon>Clostridiaceae</taxon>
        <taxon>Clostridium</taxon>
    </lineage>
</organism>
<evidence type="ECO:0000256" key="7">
    <source>
        <dbReference type="ARBA" id="ARBA00023304"/>
    </source>
</evidence>
<dbReference type="PROSITE" id="PS00187">
    <property type="entry name" value="TPP_ENZYMES"/>
    <property type="match status" value="1"/>
</dbReference>
<dbReference type="InterPro" id="IPR011766">
    <property type="entry name" value="TPP_enzyme_TPP-bd"/>
</dbReference>
<dbReference type="GO" id="GO:0003984">
    <property type="term" value="F:acetolactate synthase activity"/>
    <property type="evidence" value="ECO:0007669"/>
    <property type="project" value="UniProtKB-EC"/>
</dbReference>
<proteinExistence type="inferred from homology"/>
<dbReference type="Pfam" id="PF02775">
    <property type="entry name" value="TPP_enzyme_C"/>
    <property type="match status" value="1"/>
</dbReference>
<comment type="cofactor">
    <cofactor evidence="9">
        <name>thiamine diphosphate</name>
        <dbReference type="ChEBI" id="CHEBI:58937"/>
    </cofactor>
    <text evidence="9">Binds 1 thiamine pyrophosphate per subunit.</text>
</comment>
<dbReference type="Gene3D" id="3.40.50.970">
    <property type="match status" value="2"/>
</dbReference>
<protein>
    <recommendedName>
        <fullName evidence="4 9">Acetolactate synthase</fullName>
        <ecNumber evidence="4 9">2.2.1.6</ecNumber>
    </recommendedName>
</protein>
<dbReference type="InterPro" id="IPR000399">
    <property type="entry name" value="TPP-bd_CS"/>
</dbReference>
<dbReference type="PANTHER" id="PTHR18968:SF13">
    <property type="entry name" value="ACETOLACTATE SYNTHASE CATALYTIC SUBUNIT, MITOCHONDRIAL"/>
    <property type="match status" value="1"/>
</dbReference>
<evidence type="ECO:0000259" key="11">
    <source>
        <dbReference type="Pfam" id="PF02775"/>
    </source>
</evidence>
<evidence type="ECO:0000313" key="13">
    <source>
        <dbReference type="EMBL" id="MCY6370881.1"/>
    </source>
</evidence>
<dbReference type="Proteomes" id="UP001079657">
    <property type="component" value="Unassembled WGS sequence"/>
</dbReference>
<sequence length="536" mass="58777">MKGAEVIIKCLEKENVDIIFGYPGGAVLSLYEAIRNSNIKHVLVRHENAAALSASGYARAKDAVGVCIATSGPGATNLITGIATAYMDSIPLVAITGQVSTTVIGKDVFQEVDITGATEPFTKHNYLVKDAKELPRIIKEAFYIANTGRKGPVLIDVPVDVQNQIIKFSYPREVNIPGYKPVIEGHAGQIKRALRALKNSKRPLILAGGGVISSKATKELKVFAEKFKIPVVHTLMGVGALTVDSPSYVGMIGFHGNSYSKKIINEADLLIVIGARITNRSNANYNFKNKKIIHMDIDPAEIGKNIETTIPVVGDAKTILKQFMENSFQLKIDEWINEINIIKNSCKETHYEYKYVNPKKVLQVISKLVEEDTILTADVGQNQIWAAHNFDMKGRRKYFTSGGLGTMGYSVPAGIGAKLAAPEKRVISVVGDGAIQMHLGELATLSENNLSNIIILFNNSRLGMVRELQDNHIGKGKYCGIEFGIKPDFVKISEAYGMWSKRVDSNEEFEEVFKEAMGSNRPCLIECIVDPKFSTL</sequence>
<dbReference type="EC" id="2.2.1.6" evidence="4 9"/>
<keyword evidence="9" id="KW-0479">Metal-binding</keyword>
<evidence type="ECO:0000259" key="12">
    <source>
        <dbReference type="Pfam" id="PF02776"/>
    </source>
</evidence>
<dbReference type="InterPro" id="IPR012846">
    <property type="entry name" value="Acetolactate_synth_lsu"/>
</dbReference>
<evidence type="ECO:0000256" key="8">
    <source>
        <dbReference type="ARBA" id="ARBA00048670"/>
    </source>
</evidence>
<dbReference type="InterPro" id="IPR012000">
    <property type="entry name" value="Thiamin_PyroP_enz_cen_dom"/>
</dbReference>
<evidence type="ECO:0000256" key="3">
    <source>
        <dbReference type="ARBA" id="ARBA00007812"/>
    </source>
</evidence>
<dbReference type="Gene3D" id="3.40.50.1220">
    <property type="entry name" value="TPP-binding domain"/>
    <property type="match status" value="1"/>
</dbReference>
<keyword evidence="14" id="KW-1185">Reference proteome</keyword>
<feature type="domain" description="Thiamine pyrophosphate enzyme N-terminal TPP-binding" evidence="12">
    <location>
        <begin position="1"/>
        <end position="115"/>
    </location>
</feature>
<keyword evidence="6 9" id="KW-0786">Thiamine pyrophosphate</keyword>
<dbReference type="InterPro" id="IPR029061">
    <property type="entry name" value="THDP-binding"/>
</dbReference>
<feature type="domain" description="Thiamine pyrophosphate enzyme central" evidence="10">
    <location>
        <begin position="190"/>
        <end position="322"/>
    </location>
</feature>
<dbReference type="EMBL" id="JAPQES010000003">
    <property type="protein sequence ID" value="MCY6370881.1"/>
    <property type="molecule type" value="Genomic_DNA"/>
</dbReference>
<comment type="pathway">
    <text evidence="1 9">Amino-acid biosynthesis; L-isoleucine biosynthesis; L-isoleucine from 2-oxobutanoate: step 1/4.</text>
</comment>
<dbReference type="NCBIfam" id="TIGR00118">
    <property type="entry name" value="acolac_lg"/>
    <property type="match status" value="1"/>
</dbReference>
<dbReference type="PANTHER" id="PTHR18968">
    <property type="entry name" value="THIAMINE PYROPHOSPHATE ENZYMES"/>
    <property type="match status" value="1"/>
</dbReference>
<comment type="caution">
    <text evidence="13">The sequence shown here is derived from an EMBL/GenBank/DDBJ whole genome shotgun (WGS) entry which is preliminary data.</text>
</comment>
<comment type="cofactor">
    <cofactor evidence="9">
        <name>Mg(2+)</name>
        <dbReference type="ChEBI" id="CHEBI:18420"/>
    </cofactor>
    <text evidence="9">Binds 1 Mg(2+) ion per subunit.</text>
</comment>
<evidence type="ECO:0000256" key="6">
    <source>
        <dbReference type="ARBA" id="ARBA00023052"/>
    </source>
</evidence>
<dbReference type="Pfam" id="PF00205">
    <property type="entry name" value="TPP_enzyme_M"/>
    <property type="match status" value="1"/>
</dbReference>
<evidence type="ECO:0000313" key="14">
    <source>
        <dbReference type="Proteomes" id="UP001079657"/>
    </source>
</evidence>
<evidence type="ECO:0000256" key="9">
    <source>
        <dbReference type="RuleBase" id="RU003591"/>
    </source>
</evidence>
<dbReference type="InterPro" id="IPR012001">
    <property type="entry name" value="Thiamin_PyroP_enz_TPP-bd_dom"/>
</dbReference>
<dbReference type="Pfam" id="PF02776">
    <property type="entry name" value="TPP_enzyme_N"/>
    <property type="match status" value="1"/>
</dbReference>
<comment type="pathway">
    <text evidence="2 9">Amino-acid biosynthesis; L-valine biosynthesis; L-valine from pyruvate: step 1/4.</text>
</comment>
<keyword evidence="7 9" id="KW-0100">Branched-chain amino acid biosynthesis</keyword>
<keyword evidence="9" id="KW-0460">Magnesium</keyword>
<comment type="similarity">
    <text evidence="3 9">Belongs to the TPP enzyme family.</text>
</comment>
<dbReference type="InterPro" id="IPR045229">
    <property type="entry name" value="TPP_enz"/>
</dbReference>
<accession>A0ABT4CPA2</accession>
<keyword evidence="5 9" id="KW-0028">Amino-acid biosynthesis</keyword>
<evidence type="ECO:0000256" key="4">
    <source>
        <dbReference type="ARBA" id="ARBA00013145"/>
    </source>
</evidence>
<comment type="catalytic activity">
    <reaction evidence="8 9">
        <text>2 pyruvate + H(+) = (2S)-2-acetolactate + CO2</text>
        <dbReference type="Rhea" id="RHEA:25249"/>
        <dbReference type="ChEBI" id="CHEBI:15361"/>
        <dbReference type="ChEBI" id="CHEBI:15378"/>
        <dbReference type="ChEBI" id="CHEBI:16526"/>
        <dbReference type="ChEBI" id="CHEBI:58476"/>
        <dbReference type="EC" id="2.2.1.6"/>
    </reaction>
</comment>
<evidence type="ECO:0000259" key="10">
    <source>
        <dbReference type="Pfam" id="PF00205"/>
    </source>
</evidence>
<dbReference type="RefSeq" id="WP_268049724.1">
    <property type="nucleotide sequence ID" value="NZ_JAPQES010000003.1"/>
</dbReference>
<dbReference type="SUPFAM" id="SSF52467">
    <property type="entry name" value="DHS-like NAD/FAD-binding domain"/>
    <property type="match status" value="1"/>
</dbReference>
<keyword evidence="9 13" id="KW-0808">Transferase</keyword>
<evidence type="ECO:0000256" key="2">
    <source>
        <dbReference type="ARBA" id="ARBA00005025"/>
    </source>
</evidence>
<gene>
    <name evidence="13" type="primary">ilvB</name>
    <name evidence="13" type="ORF">OXH55_09580</name>
</gene>
<name>A0ABT4CPA2_9CLOT</name>
<evidence type="ECO:0000256" key="5">
    <source>
        <dbReference type="ARBA" id="ARBA00022605"/>
    </source>
</evidence>
<dbReference type="InterPro" id="IPR029035">
    <property type="entry name" value="DHS-like_NAD/FAD-binding_dom"/>
</dbReference>
<feature type="domain" description="Thiamine pyrophosphate enzyme TPP-binding" evidence="11">
    <location>
        <begin position="378"/>
        <end position="527"/>
    </location>
</feature>
<reference evidence="13" key="1">
    <citation type="submission" date="2022-12" db="EMBL/GenBank/DDBJ databases">
        <authorList>
            <person name="Wang J."/>
        </authorList>
    </citation>
    <scope>NUCLEOTIDE SEQUENCE</scope>
    <source>
        <strain evidence="13">HY-42-06</strain>
    </source>
</reference>
<dbReference type="SUPFAM" id="SSF52518">
    <property type="entry name" value="Thiamin diphosphate-binding fold (THDP-binding)"/>
    <property type="match status" value="2"/>
</dbReference>